<proteinExistence type="predicted"/>
<feature type="domain" description="Histidine kinase" evidence="12">
    <location>
        <begin position="386"/>
        <end position="599"/>
    </location>
</feature>
<dbReference type="Proteomes" id="UP000198417">
    <property type="component" value="Unassembled WGS sequence"/>
</dbReference>
<dbReference type="InterPro" id="IPR017055">
    <property type="entry name" value="Sig_transdc_His_kinase_DctB"/>
</dbReference>
<comment type="catalytic activity">
    <reaction evidence="1">
        <text>ATP + protein L-histidine = ADP + protein N-phospho-L-histidine.</text>
        <dbReference type="EC" id="2.7.13.3"/>
    </reaction>
</comment>
<dbReference type="AlphaFoldDB" id="A0A238WU98"/>
<evidence type="ECO:0000256" key="11">
    <source>
        <dbReference type="ARBA" id="ARBA00023012"/>
    </source>
</evidence>
<evidence type="ECO:0000256" key="9">
    <source>
        <dbReference type="ARBA" id="ARBA00022840"/>
    </source>
</evidence>
<evidence type="ECO:0000256" key="2">
    <source>
        <dbReference type="ARBA" id="ARBA00004651"/>
    </source>
</evidence>
<dbReference type="Gene3D" id="6.10.250.3020">
    <property type="match status" value="1"/>
</dbReference>
<name>A0A238WU98_9RHOB</name>
<keyword evidence="9" id="KW-0067">ATP-binding</keyword>
<dbReference type="InterPro" id="IPR036097">
    <property type="entry name" value="HisK_dim/P_sf"/>
</dbReference>
<dbReference type="Gene3D" id="1.10.287.130">
    <property type="match status" value="1"/>
</dbReference>
<dbReference type="PRINTS" id="PR00344">
    <property type="entry name" value="BCTRLSENSOR"/>
</dbReference>
<evidence type="ECO:0000313" key="13">
    <source>
        <dbReference type="EMBL" id="SNR50122.1"/>
    </source>
</evidence>
<evidence type="ECO:0000313" key="14">
    <source>
        <dbReference type="Proteomes" id="UP000198417"/>
    </source>
</evidence>
<keyword evidence="14" id="KW-1185">Reference proteome</keyword>
<dbReference type="GO" id="GO:0000155">
    <property type="term" value="F:phosphorelay sensor kinase activity"/>
    <property type="evidence" value="ECO:0007669"/>
    <property type="project" value="InterPro"/>
</dbReference>
<keyword evidence="4" id="KW-1003">Cell membrane</keyword>
<dbReference type="EC" id="2.7.13.3" evidence="3"/>
<comment type="subcellular location">
    <subcellularLocation>
        <location evidence="2">Cell membrane</location>
        <topology evidence="2">Multi-pass membrane protein</topology>
    </subcellularLocation>
</comment>
<keyword evidence="10" id="KW-1133">Transmembrane helix</keyword>
<dbReference type="PANTHER" id="PTHR43065">
    <property type="entry name" value="SENSOR HISTIDINE KINASE"/>
    <property type="match status" value="1"/>
</dbReference>
<evidence type="ECO:0000256" key="6">
    <source>
        <dbReference type="ARBA" id="ARBA00022692"/>
    </source>
</evidence>
<evidence type="ECO:0000256" key="3">
    <source>
        <dbReference type="ARBA" id="ARBA00012438"/>
    </source>
</evidence>
<dbReference type="EMBL" id="FZNN01000007">
    <property type="protein sequence ID" value="SNR50122.1"/>
    <property type="molecule type" value="Genomic_DNA"/>
</dbReference>
<dbReference type="PIRSF" id="PIRSF036431">
    <property type="entry name" value="STHK_DctB"/>
    <property type="match status" value="1"/>
</dbReference>
<evidence type="ECO:0000259" key="12">
    <source>
        <dbReference type="PROSITE" id="PS50109"/>
    </source>
</evidence>
<dbReference type="PANTHER" id="PTHR43065:SF46">
    <property type="entry name" value="C4-DICARBOXYLATE TRANSPORT SENSOR PROTEIN DCTB"/>
    <property type="match status" value="1"/>
</dbReference>
<sequence>MGGATLIRAMTRILQTRSLIFVLCLALVVAAAGGFAAYRVALSRSAVTLDQSLILTRRAIETEIDRFRYLPQVTAQDMRIRRAIAEPSSADVVATANRYLETLADVSGADQLYLLGRSGTAIAASNWNSPKSFVGIDYSFRPYFRDAIAQGAGRFYGIGITTGQPGYFLSSRVDLAGGQRAVIVVKIDLAPLQHAWRTAAVDTAIADSDGIIFLSGQPAWLYQPLFALEPGALDHIAATRRYEGASIVGATPLLPAGNAAMQRAEPVEVAGRSLLMRRLPMEPDGWQVVMAASVAGAWRTALATATISALATIAAGLLVQTSLQRRRLVRMRLQQSRLLEQQVERRTRELADEIETRIAAESELRAAQEALIHSEKMVALGRMSTAIVHEISQPLAAMEATLAAAVIGIRKTDPATTKRIDTARGHIRRMLRTIKHLKSFGRKETGALSRVDMDFAVDNAIELVRHRADDMGVALTFARDGAAPVVIGGQVRLEQVLVNLLLNALDAVALNITPGVVQVSRKVTGDSVIVQVTDNGVGMDAVALTKVGEPFYSDKSSGDGLGLGLSICQTIVEDVKGTLHFESTPGAGTSAYVTLPLADADAKATAA</sequence>
<accession>A0A238WU98</accession>
<evidence type="ECO:0000256" key="5">
    <source>
        <dbReference type="ARBA" id="ARBA00022679"/>
    </source>
</evidence>
<dbReference type="SUPFAM" id="SSF47384">
    <property type="entry name" value="Homodimeric domain of signal transducing histidine kinase"/>
    <property type="match status" value="1"/>
</dbReference>
<dbReference type="InterPro" id="IPR004358">
    <property type="entry name" value="Sig_transdc_His_kin-like_C"/>
</dbReference>
<dbReference type="SUPFAM" id="SSF103190">
    <property type="entry name" value="Sensory domain-like"/>
    <property type="match status" value="1"/>
</dbReference>
<evidence type="ECO:0000256" key="7">
    <source>
        <dbReference type="ARBA" id="ARBA00022741"/>
    </source>
</evidence>
<evidence type="ECO:0000256" key="4">
    <source>
        <dbReference type="ARBA" id="ARBA00022475"/>
    </source>
</evidence>
<reference evidence="13 14" key="1">
    <citation type="submission" date="2017-06" db="EMBL/GenBank/DDBJ databases">
        <authorList>
            <person name="Kim H.J."/>
            <person name="Triplett B.A."/>
        </authorList>
    </citation>
    <scope>NUCLEOTIDE SEQUENCE [LARGE SCALE GENOMIC DNA]</scope>
    <source>
        <strain evidence="13 14">DSM 29052</strain>
    </source>
</reference>
<evidence type="ECO:0000256" key="10">
    <source>
        <dbReference type="ARBA" id="ARBA00022989"/>
    </source>
</evidence>
<keyword evidence="6" id="KW-0812">Transmembrane</keyword>
<dbReference type="InterPro" id="IPR029151">
    <property type="entry name" value="Sensor-like_sf"/>
</dbReference>
<keyword evidence="10" id="KW-0472">Membrane</keyword>
<keyword evidence="8 13" id="KW-0418">Kinase</keyword>
<dbReference type="Gene3D" id="3.30.565.10">
    <property type="entry name" value="Histidine kinase-like ATPase, C-terminal domain"/>
    <property type="match status" value="1"/>
</dbReference>
<dbReference type="GO" id="GO:0005524">
    <property type="term" value="F:ATP binding"/>
    <property type="evidence" value="ECO:0007669"/>
    <property type="project" value="UniProtKB-KW"/>
</dbReference>
<dbReference type="Gene3D" id="3.30.450.20">
    <property type="entry name" value="PAS domain"/>
    <property type="match status" value="2"/>
</dbReference>
<gene>
    <name evidence="13" type="ORF">SAMN06265370_107132</name>
</gene>
<dbReference type="PROSITE" id="PS50109">
    <property type="entry name" value="HIS_KIN"/>
    <property type="match status" value="1"/>
</dbReference>
<keyword evidence="11" id="KW-0902">Two-component regulatory system</keyword>
<dbReference type="SMART" id="SM00387">
    <property type="entry name" value="HATPase_c"/>
    <property type="match status" value="1"/>
</dbReference>
<dbReference type="CDD" id="cd00075">
    <property type="entry name" value="HATPase"/>
    <property type="match status" value="1"/>
</dbReference>
<evidence type="ECO:0000256" key="8">
    <source>
        <dbReference type="ARBA" id="ARBA00022777"/>
    </source>
</evidence>
<dbReference type="InterPro" id="IPR036890">
    <property type="entry name" value="HATPase_C_sf"/>
</dbReference>
<keyword evidence="7" id="KW-0547">Nucleotide-binding</keyword>
<dbReference type="InterPro" id="IPR003594">
    <property type="entry name" value="HATPase_dom"/>
</dbReference>
<dbReference type="CDD" id="cd12914">
    <property type="entry name" value="PDC1_DGC_like"/>
    <property type="match status" value="1"/>
</dbReference>
<dbReference type="GO" id="GO:0005886">
    <property type="term" value="C:plasma membrane"/>
    <property type="evidence" value="ECO:0007669"/>
    <property type="project" value="UniProtKB-SubCell"/>
</dbReference>
<dbReference type="InterPro" id="IPR005467">
    <property type="entry name" value="His_kinase_dom"/>
</dbReference>
<protein>
    <recommendedName>
        <fullName evidence="3">histidine kinase</fullName>
        <ecNumber evidence="3">2.7.13.3</ecNumber>
    </recommendedName>
</protein>
<keyword evidence="5" id="KW-0808">Transferase</keyword>
<organism evidence="13 14">
    <name type="scientific">Puniceibacterium sediminis</name>
    <dbReference type="NCBI Taxonomy" id="1608407"/>
    <lineage>
        <taxon>Bacteria</taxon>
        <taxon>Pseudomonadati</taxon>
        <taxon>Pseudomonadota</taxon>
        <taxon>Alphaproteobacteria</taxon>
        <taxon>Rhodobacterales</taxon>
        <taxon>Paracoccaceae</taxon>
        <taxon>Puniceibacterium</taxon>
    </lineage>
</organism>
<dbReference type="SUPFAM" id="SSF55874">
    <property type="entry name" value="ATPase domain of HSP90 chaperone/DNA topoisomerase II/histidine kinase"/>
    <property type="match status" value="1"/>
</dbReference>
<dbReference type="Pfam" id="PF02518">
    <property type="entry name" value="HATPase_c"/>
    <property type="match status" value="1"/>
</dbReference>
<evidence type="ECO:0000256" key="1">
    <source>
        <dbReference type="ARBA" id="ARBA00000085"/>
    </source>
</evidence>